<protein>
    <submittedName>
        <fullName evidence="2">DUF1694 domain-containing protein</fullName>
    </submittedName>
</protein>
<sequence length="157" mass="17840">MLERTGMDSLDTRLLKGASGENRFDPDQQRYYLGTYAERIVLALPLTEVDHEKAKSYITAQLPHLKEVYFPLSFKLSSEFGSAYQMYYMKLAQQNALSATIVDEKGAVSPFALIIHSDHAITKEETNLKAILDKPSDNKPAEQTKTKGKSLWQRLFH</sequence>
<dbReference type="InterPro" id="IPR029064">
    <property type="entry name" value="Ribosomal_eL30-like_sf"/>
</dbReference>
<dbReference type="Gene3D" id="3.30.1330.30">
    <property type="match status" value="1"/>
</dbReference>
<dbReference type="AlphaFoldDB" id="A0A6M1KWD4"/>
<feature type="compositionally biased region" description="Basic and acidic residues" evidence="1">
    <location>
        <begin position="134"/>
        <end position="145"/>
    </location>
</feature>
<dbReference type="SUPFAM" id="SSF160515">
    <property type="entry name" value="YueI-like"/>
    <property type="match status" value="1"/>
</dbReference>
<dbReference type="PIRSF" id="PIRSF034303">
    <property type="entry name" value="DUF1694"/>
    <property type="match status" value="1"/>
</dbReference>
<evidence type="ECO:0000313" key="2">
    <source>
        <dbReference type="EMBL" id="NGL83565.1"/>
    </source>
</evidence>
<dbReference type="InterPro" id="IPR012543">
    <property type="entry name" value="DUF1694"/>
</dbReference>
<evidence type="ECO:0000313" key="3">
    <source>
        <dbReference type="Proteomes" id="UP000479499"/>
    </source>
</evidence>
<accession>A0A6M1KWD4</accession>
<reference evidence="2 3" key="1">
    <citation type="submission" date="2020-02" db="EMBL/GenBank/DDBJ databases">
        <title>M-like protein SrM is not crucial to the virulence of a novel isolate of Streptococcus equi subsp. ruminatorum from Macaca mulatta.</title>
        <authorList>
            <person name="Guo G."/>
            <person name="Cheng L."/>
            <person name="Zhang W."/>
        </authorList>
    </citation>
    <scope>NUCLEOTIDE SEQUENCE [LARGE SCALE GENOMIC DNA]</scope>
    <source>
        <strain evidence="2 3">FJ1804</strain>
    </source>
</reference>
<proteinExistence type="predicted"/>
<name>A0A6M1KWD4_9STRE</name>
<comment type="caution">
    <text evidence="2">The sequence shown here is derived from an EMBL/GenBank/DDBJ whole genome shotgun (WGS) entry which is preliminary data.</text>
</comment>
<dbReference type="EMBL" id="JAAKFZ010000003">
    <property type="protein sequence ID" value="NGL83565.1"/>
    <property type="molecule type" value="Genomic_DNA"/>
</dbReference>
<evidence type="ECO:0000256" key="1">
    <source>
        <dbReference type="SAM" id="MobiDB-lite"/>
    </source>
</evidence>
<gene>
    <name evidence="2" type="ORF">G5B50_02105</name>
</gene>
<dbReference type="Pfam" id="PF07997">
    <property type="entry name" value="DUF1694"/>
    <property type="match status" value="1"/>
</dbReference>
<organism evidence="2 3">
    <name type="scientific">Streptococcus equi subsp. ruminatorum</name>
    <dbReference type="NCBI Taxonomy" id="254358"/>
    <lineage>
        <taxon>Bacteria</taxon>
        <taxon>Bacillati</taxon>
        <taxon>Bacillota</taxon>
        <taxon>Bacilli</taxon>
        <taxon>Lactobacillales</taxon>
        <taxon>Streptococcaceae</taxon>
        <taxon>Streptococcus</taxon>
    </lineage>
</organism>
<dbReference type="Proteomes" id="UP000479499">
    <property type="component" value="Unassembled WGS sequence"/>
</dbReference>
<feature type="region of interest" description="Disordered" evidence="1">
    <location>
        <begin position="134"/>
        <end position="157"/>
    </location>
</feature>